<sequence>MKRRYLTNIVLLIIVILLFWQWRSLSPQVALPDVIAPEIDPDAVKQIRIERADKADVNLTRYDDRWQIEAPFNAPANANRIKFLLNIVTTPFSAKFSIHNQDLATLGLTAPFVRVNLDGALFSFGDVEPLSGQRYLQYQEDVYVFNDTISPLLTANANGLIENHLLFEEPTMTALNLPFRQSDSQLDQQRLTIQASDGTWQSSTVSASVASQLGQAWQNASAIQVNFIDTTSLDASQPIQFHFSDNTSLAAFAHLSSQGLRIFIPERRLQYYFPSRAALALFPALAPTESD</sequence>
<accession>I1YHF1</accession>
<evidence type="ECO:0000313" key="3">
    <source>
        <dbReference type="Proteomes" id="UP000009145"/>
    </source>
</evidence>
<dbReference type="RefSeq" id="WP_014703764.1">
    <property type="nucleotide sequence ID" value="NC_017856.1"/>
</dbReference>
<keyword evidence="3" id="KW-1185">Reference proteome</keyword>
<organism evidence="2 3">
    <name type="scientific">Methylophaga frappieri (strain ATCC BAA-2434 / DSM 25690 / JAM7)</name>
    <dbReference type="NCBI Taxonomy" id="754477"/>
    <lineage>
        <taxon>Bacteria</taxon>
        <taxon>Pseudomonadati</taxon>
        <taxon>Pseudomonadota</taxon>
        <taxon>Gammaproteobacteria</taxon>
        <taxon>Thiotrichales</taxon>
        <taxon>Piscirickettsiaceae</taxon>
        <taxon>Methylophaga</taxon>
    </lineage>
</organism>
<proteinExistence type="predicted"/>
<protein>
    <recommendedName>
        <fullName evidence="1">DUF4340 domain-containing protein</fullName>
    </recommendedName>
</protein>
<dbReference type="STRING" id="754477.Q7C_1191"/>
<evidence type="ECO:0000259" key="1">
    <source>
        <dbReference type="Pfam" id="PF14238"/>
    </source>
</evidence>
<dbReference type="HOGENOM" id="CLU_082698_0_0_6"/>
<dbReference type="InterPro" id="IPR025641">
    <property type="entry name" value="DUF4340"/>
</dbReference>
<dbReference type="Pfam" id="PF14238">
    <property type="entry name" value="DUF4340"/>
    <property type="match status" value="1"/>
</dbReference>
<gene>
    <name evidence="2" type="ordered locus">Q7C_1191</name>
</gene>
<feature type="domain" description="DUF4340" evidence="1">
    <location>
        <begin position="66"/>
        <end position="201"/>
    </location>
</feature>
<dbReference type="EMBL" id="CP003380">
    <property type="protein sequence ID" value="AFJ02344.1"/>
    <property type="molecule type" value="Genomic_DNA"/>
</dbReference>
<reference evidence="2 3" key="1">
    <citation type="journal article" date="2012" name="J. Bacteriol.">
        <title>Complete genome sequences of Methylophaga sp. strain JAM1 and Methylophaga sp. strain JAM7.</title>
        <authorList>
            <person name="Villeneuve C."/>
            <person name="Martineau C."/>
            <person name="Mauffrey F."/>
            <person name="Villemur R."/>
        </authorList>
    </citation>
    <scope>NUCLEOTIDE SEQUENCE [LARGE SCALE GENOMIC DNA]</scope>
    <source>
        <strain evidence="2 3">JAM7</strain>
    </source>
</reference>
<dbReference type="KEGG" id="mec:Q7C_1191"/>
<dbReference type="PATRIC" id="fig|754477.3.peg.1171"/>
<dbReference type="Proteomes" id="UP000009145">
    <property type="component" value="Chromosome"/>
</dbReference>
<dbReference type="AlphaFoldDB" id="I1YHF1"/>
<dbReference type="eggNOG" id="ENOG5032XPU">
    <property type="taxonomic scope" value="Bacteria"/>
</dbReference>
<name>I1YHF1_METFJ</name>
<evidence type="ECO:0000313" key="2">
    <source>
        <dbReference type="EMBL" id="AFJ02344.1"/>
    </source>
</evidence>